<protein>
    <submittedName>
        <fullName evidence="3">DUF3883 domain-containing protein</fullName>
    </submittedName>
</protein>
<evidence type="ECO:0000259" key="2">
    <source>
        <dbReference type="Pfam" id="PF13020"/>
    </source>
</evidence>
<proteinExistence type="predicted"/>
<gene>
    <name evidence="3" type="ORF">NX786_09975</name>
</gene>
<evidence type="ECO:0000256" key="1">
    <source>
        <dbReference type="SAM" id="MobiDB-lite"/>
    </source>
</evidence>
<dbReference type="InterPro" id="IPR036890">
    <property type="entry name" value="HATPase_C_sf"/>
</dbReference>
<organism evidence="3 4">
    <name type="scientific">Telluria mixta</name>
    <dbReference type="NCBI Taxonomy" id="34071"/>
    <lineage>
        <taxon>Bacteria</taxon>
        <taxon>Pseudomonadati</taxon>
        <taxon>Pseudomonadota</taxon>
        <taxon>Betaproteobacteria</taxon>
        <taxon>Burkholderiales</taxon>
        <taxon>Oxalobacteraceae</taxon>
        <taxon>Telluria group</taxon>
        <taxon>Telluria</taxon>
    </lineage>
</organism>
<dbReference type="Proteomes" id="UP001165263">
    <property type="component" value="Unassembled WGS sequence"/>
</dbReference>
<dbReference type="PANTHER" id="PTHR32387:SF0">
    <property type="entry name" value="PROTEIN NO VEIN"/>
    <property type="match status" value="1"/>
</dbReference>
<feature type="compositionally biased region" description="Polar residues" evidence="1">
    <location>
        <begin position="1306"/>
        <end position="1320"/>
    </location>
</feature>
<sequence>MKDKLAKLVEIQLRNYREQESRMVSDYNRERQLVGEYNGRQILEMLQNADDEGSDAVRIRLDEENGVLTIANQGHPFTVDGFESLMLANLSTKTKLKYIGNKGLGFRSIVNWAHRVTIDSGTVSVTFSESIARRTFENLFDDTERARILQRRNMSEQAVPVAFLAVPEFTDRTRSGWATEISIHYRSEFLDGIKEQLTNVEAKCLLFLNHIHDIIIVRASGETRLQKKQAGNTVSIDGETWTMKSDEGPLPAQYQSADMAEQERYSLKLALSPSLRKGAETLYTFFPTKVNIDLPMVIHGTFDLDSSRNQLIDSLRNRFLLAKLVDLIVDTAQSLREQGSDPWIQVRALRYRDSNPVLKELGFYQHIEQSVRQLEIFPCVDGRYRRASEVYYLGDVFSQIVLLAGCGAAFPGLGYPGEENLLHTNKYRRVANVAGFTEAVNRLSTCLLDHDLQHRVTLISILSSEKELVGSYSLLVNDRNELINAATDAYTPLTAGVDSFIIPSFVNIDFMSAALFEQLVARLGADLGEKARDIQRRLKSVTTIHSYEPAQVIRSIIRGATAAQGRQDANAQQIIGEMVSALLANFSALGEPAALPPDVSVRLLNADLEVVDARELFLSREYPTGVHTERLFAQVYESGQFLATPSAFGPAVSLADPAVLERLFLWLGVNRFVRYVPVKSDARLQEYAAHVFSVVGEPASYRDASIGCLAIDDSALAAMLDGTMKTEELVEWLIRDPDARKRLESDNPDIFDYSKVNENRGTHYHRLAYKPSYLQFQLRRAALFDGFLLDEDVPAADLVNPFTFDFAAPGLRESGAGRREIETVMSRLGAKDRFDQLPLAAVAGILRRLPESDPEGTRTQRIYRLALTHFDRHTQALPPDVPLFAYMGREGKYHPQNKVYYSDNIRLPRKIVNRYPVFDFPRRGGGDKVAAFFGVNSLNEISIRVHERIPAPELTDALAAMLKDKLPFVLAYRIHGLQSNRKAEAARLARLDIVLCSDITCEVGGESFPLAVNDYVKEGATFLIKVALSHTLADLTRDPLFCDTFADIIASVFAVNEHRAEIRGVFKDPLFEVEHLARNELGEETVREARQLLGMADPATAFWTTLWTTIHGAAPENFQPGHIDILLDQLRQAGIDLAGLDFERISAHENLPRIAAILKALDVRVDAFNRSAFYKLDFEDQHRKQLRDRLYQLFGAFKHALWQRLAGNDWPARGRFLGLVATYEHTAWIDDVAARQRENPELDCAVTIDERIQSDFDDLVLVPAQDHETLFRQQSQAFSPDELASLSREARSFLYFEGGLERVQAQRAQESSAAPSQQGDTPAARKLPARSANPVAVHDTFNPRARPGGSHKHSSVQDMKNRASGEDAEKVVIASLAAVYGDKNVVHVAQRHDGAGYDIRYSPDQGATWRYVEVKRYTQNCIHLSINEYNFAAEHRDNYELFLVTAEDEIHCVRDIDFEDKDRFCAVPSEFIVSFRLAVDDTDAGRAMTEWEDATAAEEAVPAL</sequence>
<dbReference type="RefSeq" id="WP_259448784.1">
    <property type="nucleotide sequence ID" value="NZ_JANUHC010000003.1"/>
</dbReference>
<feature type="region of interest" description="Disordered" evidence="1">
    <location>
        <begin position="1306"/>
        <end position="1364"/>
    </location>
</feature>
<evidence type="ECO:0000313" key="3">
    <source>
        <dbReference type="EMBL" id="MCS0629659.1"/>
    </source>
</evidence>
<keyword evidence="4" id="KW-1185">Reference proteome</keyword>
<dbReference type="SUPFAM" id="SSF55874">
    <property type="entry name" value="ATPase domain of HSP90 chaperone/DNA topoisomerase II/histidine kinase"/>
    <property type="match status" value="1"/>
</dbReference>
<name>A0ABT2BZ52_9BURK</name>
<evidence type="ECO:0000313" key="4">
    <source>
        <dbReference type="Proteomes" id="UP001165263"/>
    </source>
</evidence>
<accession>A0ABT2BZ52</accession>
<reference evidence="3" key="1">
    <citation type="submission" date="2022-08" db="EMBL/GenBank/DDBJ databases">
        <title>Reclassification of Massilia species as members of the genera Telluria, Duganella, Pseudoduganella, Mokoshia gen. nov. and Zemynaea gen. nov. using orthogonal and non-orthogonal genome-based approaches.</title>
        <authorList>
            <person name="Bowman J.P."/>
        </authorList>
    </citation>
    <scope>NUCLEOTIDE SEQUENCE</scope>
    <source>
        <strain evidence="3">LMG 11547</strain>
    </source>
</reference>
<dbReference type="NCBIfam" id="NF047352">
    <property type="entry name" value="P_loop_sacsin"/>
    <property type="match status" value="1"/>
</dbReference>
<dbReference type="PANTHER" id="PTHR32387">
    <property type="entry name" value="WU:FJ29H11"/>
    <property type="match status" value="1"/>
</dbReference>
<dbReference type="Pfam" id="PF13020">
    <property type="entry name" value="NOV_C"/>
    <property type="match status" value="1"/>
</dbReference>
<comment type="caution">
    <text evidence="3">The sequence shown here is derived from an EMBL/GenBank/DDBJ whole genome shotgun (WGS) entry which is preliminary data.</text>
</comment>
<dbReference type="EMBL" id="JANUHC010000003">
    <property type="protein sequence ID" value="MCS0629659.1"/>
    <property type="molecule type" value="Genomic_DNA"/>
</dbReference>
<dbReference type="Gene3D" id="3.30.565.10">
    <property type="entry name" value="Histidine kinase-like ATPase, C-terminal domain"/>
    <property type="match status" value="1"/>
</dbReference>
<dbReference type="InterPro" id="IPR052957">
    <property type="entry name" value="Auxin_embryo_med"/>
</dbReference>
<dbReference type="InterPro" id="IPR024975">
    <property type="entry name" value="NOV_C"/>
</dbReference>
<feature type="domain" description="Protein NO VEIN C-terminal" evidence="2">
    <location>
        <begin position="1368"/>
        <end position="1446"/>
    </location>
</feature>